<sequence length="1292" mass="139313">MNTVPELLRRFTDPAPEYGPLPIWWWSGAKVTRERLREQMEKLVAGGVRQAVVLCLAPTGPMFGSVADDPAFLTPEWVELFDGACADAEELGFTLWLYDQIGFSGANFQGRLISTNPEFAGKALYRTAIESSGDAVSTLDPASGSSVTVAPPEGHQALAAYAVLPSGERTAVPLTGGVGTWSGGAARITLVHSGTSGFDYFSTEACATLLDQVHGELERGVGHWFGRSIGGFFQDELPAMPTWSTDFAATFASAYGYDLVAHLWALWEEDDSPEAVRVRRDYHAHRACLARRGFFDQHDAWYASRGLICGFDQATPAREGDPTGGVRLYGDYLDTHSGYGAPGSDHWGDAKVHSSLAHANGHGRTWIEAFHSSGWGGTLEETYDWLSPFLRRGANLYDPHAVYYSTVGGWWEWAPPSTCWRQPYWPSYHVFSTAVSRLCSVLTAGTHVCDVVLVSPTTTVQGHLTLDGPLAAAQETNRVFLALNGVGTWFAEKRGVLENAGIDHDSFDEATIAKGEVLADGRLRIGEEEFRTVVLPGMRALHATAANRLMEFASAGGRVVCVERAPELFPGGDSTLAESFAEAVMVVGSVEDVPSAVLSGPIRVTSDAPFLLRRVGDAHVVALTAHDDTTGTAAPVLDLGDGYWWSNGVEFDWQGYNEKLRERGYDFRAPGDRIARVRIEGIARPRAQSWAPGRGTRTELTVERDGDGWVFEVPFDDGSVSLVVLASSLPEPTALPLGERMSTVALPGPWTAIAESTLDNSRGDLASPSRTGVLPIEIWRVEHSESGDQWRPVTASYGPFAEVRDSDGWRPVEWSLARGIRKDPLHSETLGPKGQVPEEFLDWRHVTAGDTVAVRTHITLPDHESHLVVGAGAPRRVLLDGVELPLDGDGHQSVSPLPAGDRTAELVIELTAERDGPLRASFAVVTDVASYLRPEWIRPTGPVVVGASHDLSLSVPLTELPEDGTVLVGSDGACSLVVNGVEIGRQGDFNPYPEHREIRLHTYDIAPHLRIGDNTVVLRVTHQSRHGTAATLDSPSLGIRSGPGWISSAPQREHRRDPRFVCMRARPHPLPGAGWLDPAADPAGVVVPVVPDIAPGPSRVEHLRFQVPPGTTTVRIPSTLDVVATVDGHELKAEEGVLRLPSPARAGTEVTLQVTATDGRRGGALLDGPLEVEVVEAEFPLGDWSALGLRNLGGHVRYRTTFTVDEPGTAVLDLGEVRGTADVLVNGALAGQLVWGPWRVDVSEHLRTGENTVEVVVRGTLAGYLDDASPTSGVYAGQVRTGLFGPVALHHH</sequence>
<accession>A0ABV6A162</accession>
<reference evidence="1 2" key="1">
    <citation type="submission" date="2024-09" db="EMBL/GenBank/DDBJ databases">
        <authorList>
            <person name="Sun Q."/>
            <person name="Mori K."/>
        </authorList>
    </citation>
    <scope>NUCLEOTIDE SEQUENCE [LARGE SCALE GENOMIC DNA]</scope>
    <source>
        <strain evidence="1 2">TBRC 7907</strain>
    </source>
</reference>
<dbReference type="Gene3D" id="2.60.120.260">
    <property type="entry name" value="Galactose-binding domain-like"/>
    <property type="match status" value="2"/>
</dbReference>
<name>A0ABV6A162_9PSEU</name>
<evidence type="ECO:0000313" key="1">
    <source>
        <dbReference type="EMBL" id="MFB9905686.1"/>
    </source>
</evidence>
<organism evidence="1 2">
    <name type="scientific">Allokutzneria oryzae</name>
    <dbReference type="NCBI Taxonomy" id="1378989"/>
    <lineage>
        <taxon>Bacteria</taxon>
        <taxon>Bacillati</taxon>
        <taxon>Actinomycetota</taxon>
        <taxon>Actinomycetes</taxon>
        <taxon>Pseudonocardiales</taxon>
        <taxon>Pseudonocardiaceae</taxon>
        <taxon>Allokutzneria</taxon>
    </lineage>
</organism>
<dbReference type="Proteomes" id="UP001589693">
    <property type="component" value="Unassembled WGS sequence"/>
</dbReference>
<dbReference type="InterPro" id="IPR008979">
    <property type="entry name" value="Galactose-bd-like_sf"/>
</dbReference>
<evidence type="ECO:0008006" key="3">
    <source>
        <dbReference type="Google" id="ProtNLM"/>
    </source>
</evidence>
<proteinExistence type="predicted"/>
<dbReference type="PANTHER" id="PTHR36848">
    <property type="entry name" value="DNA-BINDING PROTEIN (PUTATIVE SECRETED PROTEIN)-RELATED"/>
    <property type="match status" value="1"/>
</dbReference>
<dbReference type="PANTHER" id="PTHR36848:SF2">
    <property type="entry name" value="SECRETED PROTEIN"/>
    <property type="match status" value="1"/>
</dbReference>
<evidence type="ECO:0000313" key="2">
    <source>
        <dbReference type="Proteomes" id="UP001589693"/>
    </source>
</evidence>
<gene>
    <name evidence="1" type="ORF">ACFFQA_17270</name>
</gene>
<protein>
    <recommendedName>
        <fullName evidence="3">Glycoside hydrolase</fullName>
    </recommendedName>
</protein>
<dbReference type="InterPro" id="IPR053161">
    <property type="entry name" value="Ulvan_degrading_GH"/>
</dbReference>
<dbReference type="SUPFAM" id="SSF49785">
    <property type="entry name" value="Galactose-binding domain-like"/>
    <property type="match status" value="1"/>
</dbReference>
<comment type="caution">
    <text evidence="1">The sequence shown here is derived from an EMBL/GenBank/DDBJ whole genome shotgun (WGS) entry which is preliminary data.</text>
</comment>
<keyword evidence="2" id="KW-1185">Reference proteome</keyword>
<dbReference type="RefSeq" id="WP_377852988.1">
    <property type="nucleotide sequence ID" value="NZ_JBHLZU010000014.1"/>
</dbReference>
<dbReference type="EMBL" id="JBHLZU010000014">
    <property type="protein sequence ID" value="MFB9905686.1"/>
    <property type="molecule type" value="Genomic_DNA"/>
</dbReference>